<sequence>MTSSRWWNVAAGAVATAVLVLSGCGTSRVPEATGSATAQGVAVAVTLVPLSGGQHSLQVTFSPRQAGFHIYSIDLPAHGVDGLGIPTRLSVRGDLTAVGMPTANRATRLLRPAGLPTEIPVYPDGPVTFTVPVRQTGAHQAEVMVSYGACSETTCLMPVSDEVIHLIFH</sequence>
<evidence type="ECO:0008006" key="3">
    <source>
        <dbReference type="Google" id="ProtNLM"/>
    </source>
</evidence>
<name>A0ABV6XEH2_9ACTN</name>
<dbReference type="EMBL" id="JBEUKS010000001">
    <property type="protein sequence ID" value="MFC1436645.1"/>
    <property type="molecule type" value="Genomic_DNA"/>
</dbReference>
<dbReference type="RefSeq" id="WP_380561419.1">
    <property type="nucleotide sequence ID" value="NZ_JBEUKS010000001.1"/>
</dbReference>
<proteinExistence type="predicted"/>
<evidence type="ECO:0000313" key="2">
    <source>
        <dbReference type="Proteomes" id="UP001592581"/>
    </source>
</evidence>
<accession>A0ABV6XEH2</accession>
<keyword evidence="2" id="KW-1185">Reference proteome</keyword>
<protein>
    <recommendedName>
        <fullName evidence="3">Thiol:disulfide interchange protein DsbD N-terminal domain-containing protein</fullName>
    </recommendedName>
</protein>
<gene>
    <name evidence="1" type="ORF">ABUW04_00090</name>
</gene>
<reference evidence="1 2" key="1">
    <citation type="submission" date="2024-06" db="EMBL/GenBank/DDBJ databases">
        <authorList>
            <person name="Lee S.D."/>
        </authorList>
    </citation>
    <scope>NUCLEOTIDE SEQUENCE [LARGE SCALE GENOMIC DNA]</scope>
    <source>
        <strain evidence="1 2">N1-10</strain>
    </source>
</reference>
<evidence type="ECO:0000313" key="1">
    <source>
        <dbReference type="EMBL" id="MFC1436645.1"/>
    </source>
</evidence>
<dbReference type="Proteomes" id="UP001592581">
    <property type="component" value="Unassembled WGS sequence"/>
</dbReference>
<dbReference type="PROSITE" id="PS51257">
    <property type="entry name" value="PROKAR_LIPOPROTEIN"/>
    <property type="match status" value="1"/>
</dbReference>
<organism evidence="1 2">
    <name type="scientific">Streptacidiphilus jeojiensis</name>
    <dbReference type="NCBI Taxonomy" id="3229225"/>
    <lineage>
        <taxon>Bacteria</taxon>
        <taxon>Bacillati</taxon>
        <taxon>Actinomycetota</taxon>
        <taxon>Actinomycetes</taxon>
        <taxon>Kitasatosporales</taxon>
        <taxon>Streptomycetaceae</taxon>
        <taxon>Streptacidiphilus</taxon>
    </lineage>
</organism>
<comment type="caution">
    <text evidence="1">The sequence shown here is derived from an EMBL/GenBank/DDBJ whole genome shotgun (WGS) entry which is preliminary data.</text>
</comment>